<keyword evidence="2" id="KW-0812">Transmembrane</keyword>
<feature type="transmembrane region" description="Helical" evidence="2">
    <location>
        <begin position="83"/>
        <end position="103"/>
    </location>
</feature>
<dbReference type="AlphaFoldDB" id="A0A495JB80"/>
<feature type="compositionally biased region" description="Low complexity" evidence="1">
    <location>
        <begin position="219"/>
        <end position="230"/>
    </location>
</feature>
<keyword evidence="2" id="KW-0472">Membrane</keyword>
<keyword evidence="4" id="KW-1185">Reference proteome</keyword>
<dbReference type="EMBL" id="RBKT01000001">
    <property type="protein sequence ID" value="RKR85981.1"/>
    <property type="molecule type" value="Genomic_DNA"/>
</dbReference>
<organism evidence="3 4">
    <name type="scientific">Micromonospora pisi</name>
    <dbReference type="NCBI Taxonomy" id="589240"/>
    <lineage>
        <taxon>Bacteria</taxon>
        <taxon>Bacillati</taxon>
        <taxon>Actinomycetota</taxon>
        <taxon>Actinomycetes</taxon>
        <taxon>Micromonosporales</taxon>
        <taxon>Micromonosporaceae</taxon>
        <taxon>Micromonospora</taxon>
    </lineage>
</organism>
<gene>
    <name evidence="3" type="ORF">BDK92_0199</name>
</gene>
<comment type="caution">
    <text evidence="3">The sequence shown here is derived from an EMBL/GenBank/DDBJ whole genome shotgun (WGS) entry which is preliminary data.</text>
</comment>
<dbReference type="OrthoDB" id="4990523at2"/>
<evidence type="ECO:0000313" key="3">
    <source>
        <dbReference type="EMBL" id="RKR85981.1"/>
    </source>
</evidence>
<feature type="region of interest" description="Disordered" evidence="1">
    <location>
        <begin position="219"/>
        <end position="241"/>
    </location>
</feature>
<sequence length="241" mass="26483">MNDPTGRTGSMLRRALATEGAMWRSLYLWMRRRPLSLAPGDEPYGYLGVVKPILGVFIGLSVVEIPIFDLIVTHVVPWQPARWIVLVLGVWGVLWMIGLFASMKLNPHIVGESGVRVRVAAGIDFTIPWERIDTVGKAYRSLPSGKSVQVEEVGERRVLQIVVGSQTSVDVRLRQPTTFELPKGRTDPVDEVRIYADDPDGFFQQARTRLAPATVSVAGAPGRTRAAGTPLPRADRSASTT</sequence>
<dbReference type="Proteomes" id="UP000277671">
    <property type="component" value="Unassembled WGS sequence"/>
</dbReference>
<evidence type="ECO:0000313" key="4">
    <source>
        <dbReference type="Proteomes" id="UP000277671"/>
    </source>
</evidence>
<dbReference type="RefSeq" id="WP_121153698.1">
    <property type="nucleotide sequence ID" value="NZ_RBKT01000001.1"/>
</dbReference>
<evidence type="ECO:0000256" key="2">
    <source>
        <dbReference type="SAM" id="Phobius"/>
    </source>
</evidence>
<reference evidence="3 4" key="1">
    <citation type="submission" date="2018-10" db="EMBL/GenBank/DDBJ databases">
        <title>Sequencing the genomes of 1000 actinobacteria strains.</title>
        <authorList>
            <person name="Klenk H.-P."/>
        </authorList>
    </citation>
    <scope>NUCLEOTIDE SEQUENCE [LARGE SCALE GENOMIC DNA]</scope>
    <source>
        <strain evidence="3 4">DSM 45175</strain>
    </source>
</reference>
<name>A0A495JB80_9ACTN</name>
<keyword evidence="2" id="KW-1133">Transmembrane helix</keyword>
<feature type="transmembrane region" description="Helical" evidence="2">
    <location>
        <begin position="50"/>
        <end position="71"/>
    </location>
</feature>
<protein>
    <submittedName>
        <fullName evidence="3">Uncharacterized protein</fullName>
    </submittedName>
</protein>
<evidence type="ECO:0000256" key="1">
    <source>
        <dbReference type="SAM" id="MobiDB-lite"/>
    </source>
</evidence>
<proteinExistence type="predicted"/>
<accession>A0A495JB80</accession>